<feature type="region of interest" description="Disordered" evidence="1">
    <location>
        <begin position="24"/>
        <end position="111"/>
    </location>
</feature>
<reference evidence="4" key="1">
    <citation type="submission" date="2025-08" db="UniProtKB">
        <authorList>
            <consortium name="RefSeq"/>
        </authorList>
    </citation>
    <scope>IDENTIFICATION</scope>
</reference>
<feature type="region of interest" description="Disordered" evidence="1">
    <location>
        <begin position="164"/>
        <end position="184"/>
    </location>
</feature>
<name>A0A6J2RQX5_COTGO</name>
<dbReference type="Proteomes" id="UP000504630">
    <property type="component" value="Chromosome 20"/>
</dbReference>
<gene>
    <name evidence="4" type="primary">LOC115025341</name>
</gene>
<evidence type="ECO:0000313" key="4">
    <source>
        <dbReference type="RefSeq" id="XP_029313358.1"/>
    </source>
</evidence>
<feature type="signal peptide" evidence="2">
    <location>
        <begin position="1"/>
        <end position="16"/>
    </location>
</feature>
<feature type="compositionally biased region" description="Basic and acidic residues" evidence="1">
    <location>
        <begin position="172"/>
        <end position="182"/>
    </location>
</feature>
<dbReference type="RefSeq" id="XP_029313358.1">
    <property type="nucleotide sequence ID" value="XM_029457498.1"/>
</dbReference>
<protein>
    <submittedName>
        <fullName evidence="4">Uncharacterized protein LOC115025341</fullName>
    </submittedName>
</protein>
<dbReference type="OrthoDB" id="10537207at2759"/>
<feature type="chain" id="PRO_5026767197" evidence="2">
    <location>
        <begin position="17"/>
        <end position="239"/>
    </location>
</feature>
<evidence type="ECO:0000313" key="3">
    <source>
        <dbReference type="Proteomes" id="UP000504630"/>
    </source>
</evidence>
<sequence>MSHTITILHFPHLSWAQGVSATPHGAKGGGIPHGVLPEMGPGGSAGQLTEHRPRWTGTHETVQPPPDTMQKRNKAQTDTEARQGAGAASTALARPNPVESKHKGGKRGNVSWAPDLAKDVVSESVSDSVSDSLTAHLDPVTDEAQDQAVVTVNEPEAQQARKFPVDATANRETARPRRESAGEQRLQMEIFQSTSKQTTKKLFTPHKIFYPDFTKNINERFPLVKSVLQGSTFIFTSLF</sequence>
<accession>A0A6J2RQX5</accession>
<dbReference type="InParanoid" id="A0A6J2RQX5"/>
<evidence type="ECO:0000256" key="2">
    <source>
        <dbReference type="SAM" id="SignalP"/>
    </source>
</evidence>
<proteinExistence type="predicted"/>
<evidence type="ECO:0000256" key="1">
    <source>
        <dbReference type="SAM" id="MobiDB-lite"/>
    </source>
</evidence>
<keyword evidence="2" id="KW-0732">Signal</keyword>
<organism evidence="3 4">
    <name type="scientific">Cottoperca gobio</name>
    <name type="common">Frogmouth</name>
    <name type="synonym">Aphritis gobio</name>
    <dbReference type="NCBI Taxonomy" id="56716"/>
    <lineage>
        <taxon>Eukaryota</taxon>
        <taxon>Metazoa</taxon>
        <taxon>Chordata</taxon>
        <taxon>Craniata</taxon>
        <taxon>Vertebrata</taxon>
        <taxon>Euteleostomi</taxon>
        <taxon>Actinopterygii</taxon>
        <taxon>Neopterygii</taxon>
        <taxon>Teleostei</taxon>
        <taxon>Neoteleostei</taxon>
        <taxon>Acanthomorphata</taxon>
        <taxon>Eupercaria</taxon>
        <taxon>Perciformes</taxon>
        <taxon>Notothenioidei</taxon>
        <taxon>Bovichtidae</taxon>
        <taxon>Cottoperca</taxon>
    </lineage>
</organism>
<dbReference type="AlphaFoldDB" id="A0A6J2RQX5"/>
<dbReference type="KEGG" id="cgob:115025341"/>
<keyword evidence="3" id="KW-1185">Reference proteome</keyword>
<dbReference type="GeneID" id="115025341"/>